<dbReference type="PROSITE" id="PS51864">
    <property type="entry name" value="ASTACIN"/>
    <property type="match status" value="1"/>
</dbReference>
<evidence type="ECO:0000313" key="12">
    <source>
        <dbReference type="Proteomes" id="UP001497382"/>
    </source>
</evidence>
<feature type="binding site" evidence="8">
    <location>
        <position position="142"/>
    </location>
    <ligand>
        <name>Zn(2+)</name>
        <dbReference type="ChEBI" id="CHEBI:29105"/>
        <note>catalytic</note>
    </ligand>
</feature>
<comment type="function">
    <text evidence="7">Zinc metalloprotease. Provoques deadhesion of endothelial cells from cell cultures, and also degradation of fibronectin, fibrinogen and gelatin in vitro. Its role in the venom is not fully understood but it might act as a spreading factor that facilitates diffusion of other venom toxins. Alternatively, it might be involved in the proteolytic processing of other venom toxins or it might play a role in extra-oral digestion of prey.</text>
</comment>
<evidence type="ECO:0000256" key="6">
    <source>
        <dbReference type="ARBA" id="ARBA00023049"/>
    </source>
</evidence>
<evidence type="ECO:0000256" key="2">
    <source>
        <dbReference type="ARBA" id="ARBA00022670"/>
    </source>
</evidence>
<organism evidence="11 12">
    <name type="scientific">Larinioides sclopetarius</name>
    <dbReference type="NCBI Taxonomy" id="280406"/>
    <lineage>
        <taxon>Eukaryota</taxon>
        <taxon>Metazoa</taxon>
        <taxon>Ecdysozoa</taxon>
        <taxon>Arthropoda</taxon>
        <taxon>Chelicerata</taxon>
        <taxon>Arachnida</taxon>
        <taxon>Araneae</taxon>
        <taxon>Araneomorphae</taxon>
        <taxon>Entelegynae</taxon>
        <taxon>Araneoidea</taxon>
        <taxon>Araneidae</taxon>
        <taxon>Larinioides</taxon>
    </lineage>
</organism>
<keyword evidence="4 8" id="KW-0378">Hydrolase</keyword>
<dbReference type="InterPro" id="IPR001506">
    <property type="entry name" value="Peptidase_M12A"/>
</dbReference>
<keyword evidence="12" id="KW-1185">Reference proteome</keyword>
<dbReference type="PANTHER" id="PTHR10127:SF780">
    <property type="entry name" value="METALLOENDOPEPTIDASE"/>
    <property type="match status" value="1"/>
</dbReference>
<comment type="cofactor">
    <cofactor evidence="8 9">
        <name>Zn(2+)</name>
        <dbReference type="ChEBI" id="CHEBI:29105"/>
    </cofactor>
    <text evidence="8 9">Binds 1 zinc ion per subunit.</text>
</comment>
<dbReference type="SUPFAM" id="SSF55486">
    <property type="entry name" value="Metalloproteases ('zincins'), catalytic domain"/>
    <property type="match status" value="1"/>
</dbReference>
<dbReference type="GO" id="GO:0008270">
    <property type="term" value="F:zinc ion binding"/>
    <property type="evidence" value="ECO:0007669"/>
    <property type="project" value="UniProtKB-UniRule"/>
</dbReference>
<evidence type="ECO:0000256" key="1">
    <source>
        <dbReference type="ARBA" id="ARBA00011245"/>
    </source>
</evidence>
<dbReference type="AlphaFoldDB" id="A0AAV1ZZK4"/>
<proteinExistence type="predicted"/>
<evidence type="ECO:0000256" key="3">
    <source>
        <dbReference type="ARBA" id="ARBA00022723"/>
    </source>
</evidence>
<evidence type="ECO:0000313" key="11">
    <source>
        <dbReference type="EMBL" id="CAL1277133.1"/>
    </source>
</evidence>
<dbReference type="InterPro" id="IPR024079">
    <property type="entry name" value="MetalloPept_cat_dom_sf"/>
</dbReference>
<feature type="signal peptide" evidence="9">
    <location>
        <begin position="1"/>
        <end position="19"/>
    </location>
</feature>
<dbReference type="PANTHER" id="PTHR10127">
    <property type="entry name" value="DISCOIDIN, CUB, EGF, LAMININ , AND ZINC METALLOPROTEASE DOMAIN CONTAINING"/>
    <property type="match status" value="1"/>
</dbReference>
<dbReference type="Pfam" id="PF01400">
    <property type="entry name" value="Astacin"/>
    <property type="match status" value="1"/>
</dbReference>
<dbReference type="PRINTS" id="PR00480">
    <property type="entry name" value="ASTACIN"/>
</dbReference>
<evidence type="ECO:0000256" key="9">
    <source>
        <dbReference type="RuleBase" id="RU361183"/>
    </source>
</evidence>
<dbReference type="SMART" id="SM00235">
    <property type="entry name" value="ZnMc"/>
    <property type="match status" value="1"/>
</dbReference>
<feature type="chain" id="PRO_5043112777" description="Metalloendopeptidase" evidence="9">
    <location>
        <begin position="20"/>
        <end position="504"/>
    </location>
</feature>
<keyword evidence="3 8" id="KW-0479">Metal-binding</keyword>
<dbReference type="Proteomes" id="UP001497382">
    <property type="component" value="Unassembled WGS sequence"/>
</dbReference>
<dbReference type="GO" id="GO:0006508">
    <property type="term" value="P:proteolysis"/>
    <property type="evidence" value="ECO:0007669"/>
    <property type="project" value="UniProtKB-KW"/>
</dbReference>
<reference evidence="11 12" key="1">
    <citation type="submission" date="2024-04" db="EMBL/GenBank/DDBJ databases">
        <authorList>
            <person name="Rising A."/>
            <person name="Reimegard J."/>
            <person name="Sonavane S."/>
            <person name="Akerstrom W."/>
            <person name="Nylinder S."/>
            <person name="Hedman E."/>
            <person name="Kallberg Y."/>
        </authorList>
    </citation>
    <scope>NUCLEOTIDE SEQUENCE [LARGE SCALE GENOMIC DNA]</scope>
</reference>
<evidence type="ECO:0000256" key="7">
    <source>
        <dbReference type="ARBA" id="ARBA00025529"/>
    </source>
</evidence>
<dbReference type="InterPro" id="IPR006026">
    <property type="entry name" value="Peptidase_Metallo"/>
</dbReference>
<evidence type="ECO:0000256" key="8">
    <source>
        <dbReference type="PROSITE-ProRule" id="PRU01211"/>
    </source>
</evidence>
<keyword evidence="9" id="KW-0732">Signal</keyword>
<feature type="binding site" evidence="8">
    <location>
        <position position="148"/>
    </location>
    <ligand>
        <name>Zn(2+)</name>
        <dbReference type="ChEBI" id="CHEBI:29105"/>
        <note>catalytic</note>
    </ligand>
</feature>
<feature type="binding site" evidence="8">
    <location>
        <position position="138"/>
    </location>
    <ligand>
        <name>Zn(2+)</name>
        <dbReference type="ChEBI" id="CHEBI:29105"/>
        <note>catalytic</note>
    </ligand>
</feature>
<keyword evidence="2 8" id="KW-0645">Protease</keyword>
<keyword evidence="6 8" id="KW-0482">Metalloprotease</keyword>
<dbReference type="GO" id="GO:0004222">
    <property type="term" value="F:metalloendopeptidase activity"/>
    <property type="evidence" value="ECO:0007669"/>
    <property type="project" value="UniProtKB-UniRule"/>
</dbReference>
<protein>
    <recommendedName>
        <fullName evidence="9">Metalloendopeptidase</fullName>
        <ecNumber evidence="9">3.4.24.-</ecNumber>
    </recommendedName>
</protein>
<evidence type="ECO:0000256" key="5">
    <source>
        <dbReference type="ARBA" id="ARBA00022833"/>
    </source>
</evidence>
<dbReference type="PROSITE" id="PS51257">
    <property type="entry name" value="PROKAR_LIPOPROTEIN"/>
    <property type="match status" value="1"/>
</dbReference>
<feature type="active site" evidence="8">
    <location>
        <position position="139"/>
    </location>
</feature>
<evidence type="ECO:0000256" key="4">
    <source>
        <dbReference type="ARBA" id="ARBA00022801"/>
    </source>
</evidence>
<name>A0AAV1ZZK4_9ARAC</name>
<dbReference type="CDD" id="cd04280">
    <property type="entry name" value="ZnMc_astacin_like"/>
    <property type="match status" value="1"/>
</dbReference>
<comment type="caution">
    <text evidence="8">Lacks conserved residue(s) required for the propagation of feature annotation.</text>
</comment>
<gene>
    <name evidence="11" type="ORF">LARSCL_LOCUS9035</name>
</gene>
<dbReference type="Gene3D" id="3.40.390.10">
    <property type="entry name" value="Collagenase (Catalytic Domain)"/>
    <property type="match status" value="1"/>
</dbReference>
<sequence>MVRLGLLSFLLLWVGCCYGKNEFFRDLPLQNPDLFGGDMMGMNDPEDRNAIIDKRMIWPGGIVPYTIDPALSTYGSQFLGAFYLYRKDTCIRFVERTNETDYIRIFKGQGCYSYVGKIGGAQPVSIGQGCNYMGTVLHELGHAIGFFHEQNRFDRDEWLTIYWDNIKEGMETEFAKLPLKLHQMLTDFDYDSVMLYGEYAFSKEYGKLKTMSPKKSNKPLKEVGWKQLSKADITRIKKLYDSAAVTTNAMWLYGRDTRIKFVPRTTEKDYIRTRGELSQQKPSDKFTLEEINATMHKLDNWTSTNIVENDVDVADKNSSTSPENPAENVLFISPLALEPDNDNENCLIIREINLTNRDQFLKDNVITEVVNKKKRGRKSLEKIETKIRASNSKHTPQIITNNKATVDPTRSWCSVTAGNIPMTATENLPSAGDFAGLMGLISEIQKIFSGIKDIKELTRKLQNTETIVDKLMYLGEDSEVLLLPQCDSSHRAGDFFLECKWSAR</sequence>
<evidence type="ECO:0000259" key="10">
    <source>
        <dbReference type="PROSITE" id="PS51864"/>
    </source>
</evidence>
<dbReference type="InterPro" id="IPR034035">
    <property type="entry name" value="Astacin-like_dom"/>
</dbReference>
<dbReference type="EMBL" id="CAXIEN010000099">
    <property type="protein sequence ID" value="CAL1277133.1"/>
    <property type="molecule type" value="Genomic_DNA"/>
</dbReference>
<accession>A0AAV1ZZK4</accession>
<feature type="domain" description="Peptidase M12A" evidence="10">
    <location>
        <begin position="49"/>
        <end position="242"/>
    </location>
</feature>
<comment type="subunit">
    <text evidence="1">Monomer.</text>
</comment>
<comment type="caution">
    <text evidence="11">The sequence shown here is derived from an EMBL/GenBank/DDBJ whole genome shotgun (WGS) entry which is preliminary data.</text>
</comment>
<keyword evidence="5 8" id="KW-0862">Zinc</keyword>
<dbReference type="EC" id="3.4.24.-" evidence="9"/>